<dbReference type="InterPro" id="IPR009057">
    <property type="entry name" value="Homeodomain-like_sf"/>
</dbReference>
<comment type="function">
    <text evidence="1">Sequence-specific transcription factor which is part of a developmental regulatory system that provides cells with specific positional identities on the anterior-posterior axis.</text>
</comment>
<evidence type="ECO:0000313" key="12">
    <source>
        <dbReference type="Proteomes" id="UP000515161"/>
    </source>
</evidence>
<protein>
    <submittedName>
        <fullName evidence="13">Homeobox protein orthopedia-like</fullName>
    </submittedName>
</protein>
<organism evidence="12 13">
    <name type="scientific">Gymnodraco acuticeps</name>
    <name type="common">Antarctic dragonfish</name>
    <dbReference type="NCBI Taxonomy" id="8218"/>
    <lineage>
        <taxon>Eukaryota</taxon>
        <taxon>Metazoa</taxon>
        <taxon>Chordata</taxon>
        <taxon>Craniata</taxon>
        <taxon>Vertebrata</taxon>
        <taxon>Euteleostomi</taxon>
        <taxon>Actinopterygii</taxon>
        <taxon>Neopterygii</taxon>
        <taxon>Teleostei</taxon>
        <taxon>Neoteleostei</taxon>
        <taxon>Acanthomorphata</taxon>
        <taxon>Eupercaria</taxon>
        <taxon>Perciformes</taxon>
        <taxon>Notothenioidei</taxon>
        <taxon>Bathydraconidae</taxon>
        <taxon>Gymnodraco</taxon>
    </lineage>
</organism>
<dbReference type="CDD" id="cd00086">
    <property type="entry name" value="homeodomain"/>
    <property type="match status" value="1"/>
</dbReference>
<dbReference type="SMART" id="SM00389">
    <property type="entry name" value="HOX"/>
    <property type="match status" value="1"/>
</dbReference>
<feature type="DNA-binding region" description="Homeobox" evidence="8">
    <location>
        <begin position="58"/>
        <end position="117"/>
    </location>
</feature>
<evidence type="ECO:0000256" key="1">
    <source>
        <dbReference type="ARBA" id="ARBA00003263"/>
    </source>
</evidence>
<feature type="region of interest" description="Disordered" evidence="10">
    <location>
        <begin position="246"/>
        <end position="266"/>
    </location>
</feature>
<dbReference type="Pfam" id="PF00046">
    <property type="entry name" value="Homeodomain"/>
    <property type="match status" value="1"/>
</dbReference>
<keyword evidence="12" id="KW-1185">Reference proteome</keyword>
<dbReference type="Gene3D" id="1.10.10.60">
    <property type="entry name" value="Homeodomain-like"/>
    <property type="match status" value="1"/>
</dbReference>
<feature type="region of interest" description="Disordered" evidence="10">
    <location>
        <begin position="40"/>
        <end position="63"/>
    </location>
</feature>
<dbReference type="Proteomes" id="UP000515161">
    <property type="component" value="Unplaced"/>
</dbReference>
<dbReference type="GO" id="GO:0000981">
    <property type="term" value="F:DNA-binding transcription factor activity, RNA polymerase II-specific"/>
    <property type="evidence" value="ECO:0007669"/>
    <property type="project" value="TreeGrafter"/>
</dbReference>
<dbReference type="GO" id="GO:0005634">
    <property type="term" value="C:nucleus"/>
    <property type="evidence" value="ECO:0007669"/>
    <property type="project" value="UniProtKB-SubCell"/>
</dbReference>
<dbReference type="OrthoDB" id="6159439at2759"/>
<dbReference type="InParanoid" id="A0A6P8TFK5"/>
<dbReference type="PANTHER" id="PTHR24329">
    <property type="entry name" value="HOMEOBOX PROTEIN ARISTALESS"/>
    <property type="match status" value="1"/>
</dbReference>
<comment type="subcellular location">
    <subcellularLocation>
        <location evidence="2 8 9">Nucleus</location>
    </subcellularLocation>
</comment>
<evidence type="ECO:0000256" key="8">
    <source>
        <dbReference type="PROSITE-ProRule" id="PRU00108"/>
    </source>
</evidence>
<evidence type="ECO:0000256" key="3">
    <source>
        <dbReference type="ARBA" id="ARBA00005733"/>
    </source>
</evidence>
<keyword evidence="5 8" id="KW-0238">DNA-binding</keyword>
<proteinExistence type="inferred from homology"/>
<evidence type="ECO:0000256" key="6">
    <source>
        <dbReference type="ARBA" id="ARBA00023155"/>
    </source>
</evidence>
<dbReference type="AlphaFoldDB" id="A0A6P8TFK5"/>
<reference evidence="13" key="1">
    <citation type="submission" date="2025-08" db="UniProtKB">
        <authorList>
            <consortium name="RefSeq"/>
        </authorList>
    </citation>
    <scope>IDENTIFICATION</scope>
</reference>
<keyword evidence="6 8" id="KW-0371">Homeobox</keyword>
<sequence>MAFELDFTGCNASDINTFFSGHYWPASCLDMNNNDDYAQDSSRVHHDAAQRTRSDTHRRRKRTTFSKAQLSELERAFSVTQYPDIKMKESLASLTGLPESKIQVWFQNRRARYFKSKKSSREIPMPSSDFLHQFSYTPSPSPPFPQFAPVFPHYPSLTSPPGYPAPSLPQSTRLSTIQGVPAPTSPCAADQAAPCFPHGLRVTQDYQTPDFTDYCPLFPHSGLIEWDLTEEFEAFLREAQVSQPVGSRCTELGHPEPRESMPSQQSFSITDVSTNDLSTNDLSSMCFPELDNFNLSELDICAAMIDYILG</sequence>
<accession>A0A6P8TFK5</accession>
<gene>
    <name evidence="13" type="primary">LOC117540241</name>
</gene>
<dbReference type="InterPro" id="IPR001356">
    <property type="entry name" value="HD"/>
</dbReference>
<dbReference type="PANTHER" id="PTHR24329:SF543">
    <property type="entry name" value="FI01017P-RELATED"/>
    <property type="match status" value="1"/>
</dbReference>
<evidence type="ECO:0000256" key="2">
    <source>
        <dbReference type="ARBA" id="ARBA00004123"/>
    </source>
</evidence>
<evidence type="ECO:0000256" key="5">
    <source>
        <dbReference type="ARBA" id="ARBA00023125"/>
    </source>
</evidence>
<dbReference type="KEGG" id="gacu:117540241"/>
<evidence type="ECO:0000256" key="9">
    <source>
        <dbReference type="RuleBase" id="RU000682"/>
    </source>
</evidence>
<evidence type="ECO:0000313" key="13">
    <source>
        <dbReference type="RefSeq" id="XP_034062718.1"/>
    </source>
</evidence>
<comment type="similarity">
    <text evidence="3">Belongs to the paired homeobox family.</text>
</comment>
<evidence type="ECO:0000256" key="10">
    <source>
        <dbReference type="SAM" id="MobiDB-lite"/>
    </source>
</evidence>
<keyword evidence="7 8" id="KW-0539">Nucleus</keyword>
<name>A0A6P8TFK5_GYMAC</name>
<dbReference type="PROSITE" id="PS50071">
    <property type="entry name" value="HOMEOBOX_2"/>
    <property type="match status" value="1"/>
</dbReference>
<evidence type="ECO:0000256" key="7">
    <source>
        <dbReference type="ARBA" id="ARBA00023242"/>
    </source>
</evidence>
<dbReference type="InterPro" id="IPR050649">
    <property type="entry name" value="Paired_Homeobox_TFs"/>
</dbReference>
<dbReference type="GeneID" id="117540241"/>
<feature type="domain" description="Homeobox" evidence="11">
    <location>
        <begin position="56"/>
        <end position="116"/>
    </location>
</feature>
<dbReference type="RefSeq" id="XP_034062718.1">
    <property type="nucleotide sequence ID" value="XM_034206827.1"/>
</dbReference>
<evidence type="ECO:0000256" key="4">
    <source>
        <dbReference type="ARBA" id="ARBA00022473"/>
    </source>
</evidence>
<dbReference type="GO" id="GO:0000977">
    <property type="term" value="F:RNA polymerase II transcription regulatory region sequence-specific DNA binding"/>
    <property type="evidence" value="ECO:0007669"/>
    <property type="project" value="TreeGrafter"/>
</dbReference>
<dbReference type="FunFam" id="1.10.10.60:FF:000312">
    <property type="entry name" value="Mix-type homeobox gene 1"/>
    <property type="match status" value="1"/>
</dbReference>
<dbReference type="SUPFAM" id="SSF46689">
    <property type="entry name" value="Homeodomain-like"/>
    <property type="match status" value="1"/>
</dbReference>
<evidence type="ECO:0000259" key="11">
    <source>
        <dbReference type="PROSITE" id="PS50071"/>
    </source>
</evidence>
<keyword evidence="4" id="KW-0217">Developmental protein</keyword>
<feature type="compositionally biased region" description="Basic and acidic residues" evidence="10">
    <location>
        <begin position="42"/>
        <end position="55"/>
    </location>
</feature>